<feature type="compositionally biased region" description="Low complexity" evidence="1">
    <location>
        <begin position="119"/>
        <end position="147"/>
    </location>
</feature>
<keyword evidence="2" id="KW-0472">Membrane</keyword>
<gene>
    <name evidence="4" type="ORF">Daura_33995</name>
</gene>
<dbReference type="KEGG" id="daur:Daura_33995"/>
<evidence type="ECO:0000313" key="4">
    <source>
        <dbReference type="EMBL" id="UWZ51724.1"/>
    </source>
</evidence>
<dbReference type="SUPFAM" id="SSF49468">
    <property type="entry name" value="VHL"/>
    <property type="match status" value="1"/>
</dbReference>
<organism evidence="4 5">
    <name type="scientific">Dactylosporangium aurantiacum</name>
    <dbReference type="NCBI Taxonomy" id="35754"/>
    <lineage>
        <taxon>Bacteria</taxon>
        <taxon>Bacillati</taxon>
        <taxon>Actinomycetota</taxon>
        <taxon>Actinomycetes</taxon>
        <taxon>Micromonosporales</taxon>
        <taxon>Micromonosporaceae</taxon>
        <taxon>Dactylosporangium</taxon>
    </lineage>
</organism>
<feature type="transmembrane region" description="Helical" evidence="2">
    <location>
        <begin position="83"/>
        <end position="107"/>
    </location>
</feature>
<dbReference type="InterPro" id="IPR036208">
    <property type="entry name" value="VHL_sf"/>
</dbReference>
<feature type="region of interest" description="Disordered" evidence="1">
    <location>
        <begin position="1"/>
        <end position="79"/>
    </location>
</feature>
<dbReference type="Gene3D" id="2.60.40.780">
    <property type="entry name" value="von Hippel-Lindau disease tumour suppressor, beta domain"/>
    <property type="match status" value="1"/>
</dbReference>
<keyword evidence="2" id="KW-1133">Transmembrane helix</keyword>
<keyword evidence="2" id="KW-0812">Transmembrane</keyword>
<dbReference type="InterPro" id="IPR037140">
    <property type="entry name" value="VHL_beta_dom_sf"/>
</dbReference>
<sequence length="257" mass="25995">MTVPPADPRGSGPHPAQQPQPAGQWPAQPTGQWPEPTGQWPPPPGPQPGAGPGQPASPPGSWAPPPPAQPWTPPGQPARASGALPWIVGGAILGVLALLVGAAVLVVRLGAGDDGNGNAGRADPPAAAGTGATAATPKPTAAAQSTPPALPDRPGAVTSPSTARPELATRPLAEEGTLRSGTQGAATEVTFVNARQDFVTVYWLDFEGKRVRYQHVPSGAQYTQQTYATHAWLVCDAGGGALVIVVATEQPGQVTVR</sequence>
<dbReference type="InterPro" id="IPR024053">
    <property type="entry name" value="VHL_beta_dom"/>
</dbReference>
<feature type="compositionally biased region" description="Pro residues" evidence="1">
    <location>
        <begin position="39"/>
        <end position="76"/>
    </location>
</feature>
<evidence type="ECO:0000256" key="1">
    <source>
        <dbReference type="SAM" id="MobiDB-lite"/>
    </source>
</evidence>
<name>A0A9Q9IE23_9ACTN</name>
<dbReference type="Proteomes" id="UP001058003">
    <property type="component" value="Chromosome"/>
</dbReference>
<dbReference type="AlphaFoldDB" id="A0A9Q9IE23"/>
<dbReference type="Pfam" id="PF01847">
    <property type="entry name" value="VHL"/>
    <property type="match status" value="1"/>
</dbReference>
<evidence type="ECO:0000256" key="2">
    <source>
        <dbReference type="SAM" id="Phobius"/>
    </source>
</evidence>
<dbReference type="OrthoDB" id="8905713at2"/>
<dbReference type="RefSeq" id="WP_156089477.1">
    <property type="nucleotide sequence ID" value="NZ_CP073767.1"/>
</dbReference>
<feature type="domain" description="von Hippel-Lindau disease tumour suppressor beta" evidence="3">
    <location>
        <begin position="179"/>
        <end position="241"/>
    </location>
</feature>
<keyword evidence="5" id="KW-1185">Reference proteome</keyword>
<feature type="region of interest" description="Disordered" evidence="1">
    <location>
        <begin position="113"/>
        <end position="183"/>
    </location>
</feature>
<dbReference type="EMBL" id="CP073767">
    <property type="protein sequence ID" value="UWZ51724.1"/>
    <property type="molecule type" value="Genomic_DNA"/>
</dbReference>
<accession>A0A9Q9IE23</accession>
<feature type="compositionally biased region" description="Low complexity" evidence="1">
    <location>
        <begin position="12"/>
        <end position="38"/>
    </location>
</feature>
<reference evidence="4" key="1">
    <citation type="submission" date="2021-04" db="EMBL/GenBank/DDBJ databases">
        <title>Dactylosporangium aurantiacum NRRL B-8018 full assembly.</title>
        <authorList>
            <person name="Hartkoorn R.C."/>
            <person name="Beaudoing E."/>
            <person name="Hot D."/>
        </authorList>
    </citation>
    <scope>NUCLEOTIDE SEQUENCE</scope>
    <source>
        <strain evidence="4">NRRL B-8018</strain>
    </source>
</reference>
<protein>
    <recommendedName>
        <fullName evidence="3">von Hippel-Lindau disease tumour suppressor beta domain-containing protein</fullName>
    </recommendedName>
</protein>
<evidence type="ECO:0000259" key="3">
    <source>
        <dbReference type="Pfam" id="PF01847"/>
    </source>
</evidence>
<evidence type="ECO:0000313" key="5">
    <source>
        <dbReference type="Proteomes" id="UP001058003"/>
    </source>
</evidence>
<proteinExistence type="predicted"/>